<evidence type="ECO:0000313" key="2">
    <source>
        <dbReference type="EMBL" id="MFC7746746.1"/>
    </source>
</evidence>
<protein>
    <submittedName>
        <fullName evidence="2">Uncharacterized protein</fullName>
    </submittedName>
</protein>
<reference evidence="3" key="1">
    <citation type="journal article" date="2019" name="Int. J. Syst. Evol. Microbiol.">
        <title>The Global Catalogue of Microorganisms (GCM) 10K type strain sequencing project: providing services to taxonomists for standard genome sequencing and annotation.</title>
        <authorList>
            <consortium name="The Broad Institute Genomics Platform"/>
            <consortium name="The Broad Institute Genome Sequencing Center for Infectious Disease"/>
            <person name="Wu L."/>
            <person name="Ma J."/>
        </authorList>
    </citation>
    <scope>NUCLEOTIDE SEQUENCE [LARGE SCALE GENOMIC DNA]</scope>
    <source>
        <strain evidence="3">JCM 30234</strain>
    </source>
</reference>
<dbReference type="EMBL" id="JBHTGR010000010">
    <property type="protein sequence ID" value="MFC7746746.1"/>
    <property type="molecule type" value="Genomic_DNA"/>
</dbReference>
<feature type="transmembrane region" description="Helical" evidence="1">
    <location>
        <begin position="6"/>
        <end position="25"/>
    </location>
</feature>
<keyword evidence="1" id="KW-0812">Transmembrane</keyword>
<proteinExistence type="predicted"/>
<organism evidence="2 3">
    <name type="scientific">Lentibacillus kimchii</name>
    <dbReference type="NCBI Taxonomy" id="1542911"/>
    <lineage>
        <taxon>Bacteria</taxon>
        <taxon>Bacillati</taxon>
        <taxon>Bacillota</taxon>
        <taxon>Bacilli</taxon>
        <taxon>Bacillales</taxon>
        <taxon>Bacillaceae</taxon>
        <taxon>Lentibacillus</taxon>
    </lineage>
</organism>
<gene>
    <name evidence="2" type="ORF">ACFQU8_05775</name>
</gene>
<keyword evidence="1" id="KW-1133">Transmembrane helix</keyword>
<keyword evidence="3" id="KW-1185">Reference proteome</keyword>
<dbReference type="RefSeq" id="WP_382358254.1">
    <property type="nucleotide sequence ID" value="NZ_JBHTGR010000010.1"/>
</dbReference>
<dbReference type="Proteomes" id="UP001596620">
    <property type="component" value="Unassembled WGS sequence"/>
</dbReference>
<accession>A0ABW2USE1</accession>
<evidence type="ECO:0000256" key="1">
    <source>
        <dbReference type="SAM" id="Phobius"/>
    </source>
</evidence>
<feature type="transmembrane region" description="Helical" evidence="1">
    <location>
        <begin position="37"/>
        <end position="54"/>
    </location>
</feature>
<name>A0ABW2USE1_9BACI</name>
<comment type="caution">
    <text evidence="2">The sequence shown here is derived from an EMBL/GenBank/DDBJ whole genome shotgun (WGS) entry which is preliminary data.</text>
</comment>
<evidence type="ECO:0000313" key="3">
    <source>
        <dbReference type="Proteomes" id="UP001596620"/>
    </source>
</evidence>
<sequence length="55" mass="6255">MDAFPILIILASLVTIMELFVAFFMIKKQGMSAWRSLYTSLPVIVIVWVVAFIYG</sequence>
<keyword evidence="1" id="KW-0472">Membrane</keyword>